<name>A0A7J3VR76_CALS0</name>
<dbReference type="EMBL" id="DRXH01000005">
    <property type="protein sequence ID" value="HHM43691.1"/>
    <property type="molecule type" value="Genomic_DNA"/>
</dbReference>
<dbReference type="InterPro" id="IPR001279">
    <property type="entry name" value="Metallo-B-lactamas"/>
</dbReference>
<dbReference type="GO" id="GO:0016787">
    <property type="term" value="F:hydrolase activity"/>
    <property type="evidence" value="ECO:0007669"/>
    <property type="project" value="UniProtKB-KW"/>
</dbReference>
<reference evidence="2" key="1">
    <citation type="journal article" date="2020" name="mSystems">
        <title>Genome- and Community-Level Interaction Insights into Carbon Utilization and Element Cycling Functions of Hydrothermarchaeota in Hydrothermal Sediment.</title>
        <authorList>
            <person name="Zhou Z."/>
            <person name="Liu Y."/>
            <person name="Xu W."/>
            <person name="Pan J."/>
            <person name="Luo Z.H."/>
            <person name="Li M."/>
        </authorList>
    </citation>
    <scope>NUCLEOTIDE SEQUENCE [LARGE SCALE GENOMIC DNA]</scope>
    <source>
        <strain evidence="2">SpSt-1074</strain>
    </source>
</reference>
<dbReference type="AlphaFoldDB" id="A0A7J3VR76"/>
<dbReference type="SMART" id="SM00849">
    <property type="entry name" value="Lactamase_B"/>
    <property type="match status" value="1"/>
</dbReference>
<dbReference type="InterPro" id="IPR050855">
    <property type="entry name" value="NDM-1-like"/>
</dbReference>
<dbReference type="InterPro" id="IPR036866">
    <property type="entry name" value="RibonucZ/Hydroxyglut_hydro"/>
</dbReference>
<dbReference type="Gene3D" id="3.60.15.10">
    <property type="entry name" value="Ribonuclease Z/Hydroxyacylglutathione hydrolase-like"/>
    <property type="match status" value="1"/>
</dbReference>
<dbReference type="Pfam" id="PF00753">
    <property type="entry name" value="Lactamase_B"/>
    <property type="match status" value="1"/>
</dbReference>
<evidence type="ECO:0000313" key="2">
    <source>
        <dbReference type="EMBL" id="HHM43691.1"/>
    </source>
</evidence>
<dbReference type="PANTHER" id="PTHR42951">
    <property type="entry name" value="METALLO-BETA-LACTAMASE DOMAIN-CONTAINING"/>
    <property type="match status" value="1"/>
</dbReference>
<feature type="domain" description="Metallo-beta-lactamase" evidence="1">
    <location>
        <begin position="16"/>
        <end position="211"/>
    </location>
</feature>
<gene>
    <name evidence="2" type="ORF">ENM31_00130</name>
</gene>
<sequence>MTVYTIDTRALGFDKTVACYLVKARKTAIVDTGYSSSGETVINTLKQLGVERLDYIIPTHVHLDHAGAAWKLAEKFPEAVVLAQEKAVKHLVDPSRLMESVREFYGEEVVKLFGEVRPIKETRVFKAGDGEALSLGDVDLVFIYTPGHAPHQMSVLVSDGSLITADAVPAKYPDKPYIIPTTPPPSFDYDQYVQSLRRIGKTGAKTFLTPHFGATPAGEDWAERLVETVAAWVETARDVLRSGGGLPRLVQTFEERLEQEHGGPLPVYVRNMLKMSSTGLVNYLRRSTA</sequence>
<dbReference type="CDD" id="cd07726">
    <property type="entry name" value="ST1585-like_MBL-fold"/>
    <property type="match status" value="1"/>
</dbReference>
<accession>A0A7J3VR76</accession>
<proteinExistence type="predicted"/>
<organism evidence="2">
    <name type="scientific">Caldiarchaeum subterraneum</name>
    <dbReference type="NCBI Taxonomy" id="311458"/>
    <lineage>
        <taxon>Archaea</taxon>
        <taxon>Nitrososphaerota</taxon>
        <taxon>Candidatus Caldarchaeales</taxon>
        <taxon>Candidatus Caldarchaeaceae</taxon>
        <taxon>Candidatus Caldarchaeum</taxon>
    </lineage>
</organism>
<keyword evidence="2" id="KW-0378">Hydrolase</keyword>
<dbReference type="PANTHER" id="PTHR42951:SF22">
    <property type="entry name" value="METALLO BETA-LACTAMASE SUPERFAMILY LIPOPROTEIN"/>
    <property type="match status" value="1"/>
</dbReference>
<protein>
    <submittedName>
        <fullName evidence="2">MBL fold metallo-hydrolase</fullName>
    </submittedName>
</protein>
<evidence type="ECO:0000259" key="1">
    <source>
        <dbReference type="SMART" id="SM00849"/>
    </source>
</evidence>
<dbReference type="SUPFAM" id="SSF56281">
    <property type="entry name" value="Metallo-hydrolase/oxidoreductase"/>
    <property type="match status" value="1"/>
</dbReference>
<comment type="caution">
    <text evidence="2">The sequence shown here is derived from an EMBL/GenBank/DDBJ whole genome shotgun (WGS) entry which is preliminary data.</text>
</comment>
<dbReference type="InterPro" id="IPR037482">
    <property type="entry name" value="ST1585_MBL-fold"/>
</dbReference>